<feature type="domain" description="GAIN-B" evidence="13">
    <location>
        <begin position="282"/>
        <end position="452"/>
    </location>
</feature>
<evidence type="ECO:0000256" key="1">
    <source>
        <dbReference type="ARBA" id="ARBA00004651"/>
    </source>
</evidence>
<dbReference type="InterPro" id="IPR048072">
    <property type="entry name" value="7tmB2_latrophilin-like"/>
</dbReference>
<evidence type="ECO:0000256" key="2">
    <source>
        <dbReference type="ARBA" id="ARBA00022475"/>
    </source>
</evidence>
<protein>
    <submittedName>
        <fullName evidence="17">Latrophilin-3</fullName>
    </submittedName>
</protein>
<dbReference type="GO" id="GO:0004930">
    <property type="term" value="F:G protein-coupled receptor activity"/>
    <property type="evidence" value="ECO:0007669"/>
    <property type="project" value="UniProtKB-KW"/>
</dbReference>
<evidence type="ECO:0000256" key="8">
    <source>
        <dbReference type="ARBA" id="ARBA00023157"/>
    </source>
</evidence>
<evidence type="ECO:0000256" key="11">
    <source>
        <dbReference type="SAM" id="MobiDB-lite"/>
    </source>
</evidence>
<reference evidence="17" key="1">
    <citation type="submission" date="2022-11" db="UniProtKB">
        <authorList>
            <consortium name="WormBaseParasite"/>
        </authorList>
    </citation>
    <scope>IDENTIFICATION</scope>
</reference>
<evidence type="ECO:0000256" key="5">
    <source>
        <dbReference type="ARBA" id="ARBA00022989"/>
    </source>
</evidence>
<evidence type="ECO:0000256" key="10">
    <source>
        <dbReference type="ARBA" id="ARBA00023224"/>
    </source>
</evidence>
<keyword evidence="5 12" id="KW-1133">Transmembrane helix</keyword>
<dbReference type="PANTHER" id="PTHR12011:SF347">
    <property type="entry name" value="FI21270P1-RELATED"/>
    <property type="match status" value="1"/>
</dbReference>
<keyword evidence="9" id="KW-0675">Receptor</keyword>
<comment type="subcellular location">
    <subcellularLocation>
        <location evidence="1">Cell membrane</location>
        <topology evidence="1">Multi-pass membrane protein</topology>
    </subcellularLocation>
</comment>
<evidence type="ECO:0000313" key="16">
    <source>
        <dbReference type="Proteomes" id="UP000887565"/>
    </source>
</evidence>
<keyword evidence="6" id="KW-0297">G-protein coupled receptor</keyword>
<feature type="compositionally biased region" description="Basic and acidic residues" evidence="11">
    <location>
        <begin position="898"/>
        <end position="910"/>
    </location>
</feature>
<evidence type="ECO:0000259" key="13">
    <source>
        <dbReference type="PROSITE" id="PS50221"/>
    </source>
</evidence>
<keyword evidence="7 12" id="KW-0472">Membrane</keyword>
<dbReference type="Gene3D" id="1.20.1070.10">
    <property type="entry name" value="Rhodopsin 7-helix transmembrane proteins"/>
    <property type="match status" value="1"/>
</dbReference>
<feature type="transmembrane region" description="Helical" evidence="12">
    <location>
        <begin position="658"/>
        <end position="681"/>
    </location>
</feature>
<dbReference type="Gene3D" id="4.10.1240.10">
    <property type="entry name" value="GPCR, family 2, extracellular hormone receptor domain"/>
    <property type="match status" value="1"/>
</dbReference>
<dbReference type="InterPro" id="IPR036445">
    <property type="entry name" value="GPCR_2_extracell_dom_sf"/>
</dbReference>
<keyword evidence="8" id="KW-1015">Disulfide bond</keyword>
<evidence type="ECO:0000256" key="4">
    <source>
        <dbReference type="ARBA" id="ARBA00022729"/>
    </source>
</evidence>
<dbReference type="CDD" id="cd15440">
    <property type="entry name" value="7tmB2_latrophilin-like_invertebrate"/>
    <property type="match status" value="1"/>
</dbReference>
<dbReference type="Pfam" id="PF01825">
    <property type="entry name" value="GPS"/>
    <property type="match status" value="1"/>
</dbReference>
<dbReference type="SUPFAM" id="SSF81321">
    <property type="entry name" value="Family A G protein-coupled receptor-like"/>
    <property type="match status" value="1"/>
</dbReference>
<feature type="transmembrane region" description="Helical" evidence="12">
    <location>
        <begin position="607"/>
        <end position="632"/>
    </location>
</feature>
<accession>A0A915JBB7</accession>
<dbReference type="InterPro" id="IPR001879">
    <property type="entry name" value="GPCR_2_extracellular_dom"/>
</dbReference>
<keyword evidence="2" id="KW-1003">Cell membrane</keyword>
<evidence type="ECO:0000256" key="9">
    <source>
        <dbReference type="ARBA" id="ARBA00023170"/>
    </source>
</evidence>
<feature type="transmembrane region" description="Helical" evidence="12">
    <location>
        <begin position="687"/>
        <end position="710"/>
    </location>
</feature>
<feature type="region of interest" description="Disordered" evidence="11">
    <location>
        <begin position="898"/>
        <end position="942"/>
    </location>
</feature>
<dbReference type="FunFam" id="1.20.1070.10:FF:000200">
    <property type="entry name" value="Adhesion G protein-coupled receptor L3"/>
    <property type="match status" value="1"/>
</dbReference>
<evidence type="ECO:0000313" key="17">
    <source>
        <dbReference type="WBParaSite" id="nRc.2.0.1.t23779-RA"/>
    </source>
</evidence>
<dbReference type="InterPro" id="IPR057244">
    <property type="entry name" value="GAIN_B"/>
</dbReference>
<dbReference type="AlphaFoldDB" id="A0A915JBB7"/>
<evidence type="ECO:0000259" key="15">
    <source>
        <dbReference type="PROSITE" id="PS50261"/>
    </source>
</evidence>
<evidence type="ECO:0000256" key="7">
    <source>
        <dbReference type="ARBA" id="ARBA00023136"/>
    </source>
</evidence>
<feature type="transmembrane region" description="Helical" evidence="12">
    <location>
        <begin position="569"/>
        <end position="587"/>
    </location>
</feature>
<dbReference type="PROSITE" id="PS50227">
    <property type="entry name" value="G_PROTEIN_RECEP_F2_3"/>
    <property type="match status" value="1"/>
</dbReference>
<dbReference type="Proteomes" id="UP000887565">
    <property type="component" value="Unplaced"/>
</dbReference>
<dbReference type="SMART" id="SM00303">
    <property type="entry name" value="GPS"/>
    <property type="match status" value="1"/>
</dbReference>
<dbReference type="GO" id="GO:0007166">
    <property type="term" value="P:cell surface receptor signaling pathway"/>
    <property type="evidence" value="ECO:0007669"/>
    <property type="project" value="InterPro"/>
</dbReference>
<dbReference type="InterPro" id="IPR000203">
    <property type="entry name" value="GPS"/>
</dbReference>
<dbReference type="Pfam" id="PF16489">
    <property type="entry name" value="GAIN"/>
    <property type="match status" value="1"/>
</dbReference>
<dbReference type="PROSITE" id="PS50221">
    <property type="entry name" value="GAIN_B"/>
    <property type="match status" value="1"/>
</dbReference>
<dbReference type="PROSITE" id="PS50261">
    <property type="entry name" value="G_PROTEIN_RECEP_F2_4"/>
    <property type="match status" value="1"/>
</dbReference>
<dbReference type="InterPro" id="IPR017981">
    <property type="entry name" value="GPCR_2-like_7TM"/>
</dbReference>
<proteinExistence type="predicted"/>
<evidence type="ECO:0000256" key="3">
    <source>
        <dbReference type="ARBA" id="ARBA00022692"/>
    </source>
</evidence>
<feature type="transmembrane region" description="Helical" evidence="12">
    <location>
        <begin position="463"/>
        <end position="487"/>
    </location>
</feature>
<dbReference type="PRINTS" id="PR00249">
    <property type="entry name" value="GPCRSECRETIN"/>
</dbReference>
<keyword evidence="3 12" id="KW-0812">Transmembrane</keyword>
<feature type="domain" description="G-protein coupled receptors family 2 profile 2" evidence="15">
    <location>
        <begin position="461"/>
        <end position="711"/>
    </location>
</feature>
<keyword evidence="4" id="KW-0732">Signal</keyword>
<sequence length="1034" mass="116377">MLLVKQHTALFQKMSILDFEFTKIYALIIHIVERPLTFQVSKIVPFSQATTTMTYSPLKSCPSKNVRQIYWPVTTGWDVVERACPQNPSELASFKCSDHGQWIGQPNMSRCKSATVNSVLKNFANVKAAKNFESTKEFVSRLSVELETSEYLYGGDLLSVTESLKHLSQMYTIYQEQNDQTLLKHVDEIFCVLLSGVVFYITSNRRACLYCFKLKKINPGQHRTFSTAEQANEKIAAALNNLLKDSRQEIWTDVSPNEKMEAALNILSAIENYGLTLSKSLPSTTLISKSKIDLEITVIPELSDYIKFPSRSLYDSKIDSISVPKEAFSKKGETVSKFIFASYRNLGFHMEPTSNGNMARKILASNVITALVPQKTVSSLTDPISMTFIIDRFENYTNPSCVFWQNYVIDGQAGGKWSDDGCKVQTYNRSHVVCACNHLTVFAVLMDVKGIDLEEVHQVTLTFITYIGCVVSIVALALTLIILSLLRGFSGERATIHKNLCFCLLVAELTFLLGISRTDDRLTCGVVAGFLHYFFLASFAWMLLEGFQLYVLFVQVFETCDDRRRRKCFYFFSYGMPLIIVTISLIIDHESYGTQKHCWLNADNYFVFSFVGPVVVVLIANFMFLIMALVILCKHSHSWQSNCKKHFSEKSNVDKFGLWLKAAFVLIFLLGLTWSFGLFYISSEAKLAAYLFTVLNSLQGVFIFIFHVLLNDKLHKEYRKWLRRSDWLPDWLRSSSLSYDHAPNLMGDFAAPPVPCAVNFSPADLRIQPMIDNVVESSTKNKHSNNVPFLLSCFCSMTDRVDDANKLGSNRHLLLQHTNSLTINDPVFNKPLFSYRKGSDGRLSHAPPTPYCCQCTLPACSSSSAIRHLPKFPPPSPPLRLNDRCVSTFLGSPSPDIRADAADSCRRQAHEQLPSPVRSESDSGYDGENRRRPTVSLPAPNTSSFNNAYYSSSFYCYCLPPGDFSAAVFVGGNKNSDFSPAVDGKNHNRRSAPDLTEYCAYYNNDSSSKESKTTQTESAATPEEYEVPTNNTIS</sequence>
<feature type="domain" description="G-protein coupled receptors family 2 profile 1" evidence="14">
    <location>
        <begin position="61"/>
        <end position="115"/>
    </location>
</feature>
<dbReference type="InterPro" id="IPR032471">
    <property type="entry name" value="AGRL2-4_GAIN_subdom_A"/>
</dbReference>
<dbReference type="Gene3D" id="2.60.220.50">
    <property type="match status" value="1"/>
</dbReference>
<feature type="transmembrane region" description="Helical" evidence="12">
    <location>
        <begin position="530"/>
        <end position="557"/>
    </location>
</feature>
<name>A0A915JBB7_ROMCU</name>
<dbReference type="PANTHER" id="PTHR12011">
    <property type="entry name" value="ADHESION G-PROTEIN COUPLED RECEPTOR"/>
    <property type="match status" value="1"/>
</dbReference>
<dbReference type="GO" id="GO:0005886">
    <property type="term" value="C:plasma membrane"/>
    <property type="evidence" value="ECO:0007669"/>
    <property type="project" value="UniProtKB-SubCell"/>
</dbReference>
<keyword evidence="16" id="KW-1185">Reference proteome</keyword>
<dbReference type="Pfam" id="PF00002">
    <property type="entry name" value="7tm_2"/>
    <property type="match status" value="1"/>
</dbReference>
<dbReference type="WBParaSite" id="nRc.2.0.1.t23779-RA">
    <property type="protein sequence ID" value="nRc.2.0.1.t23779-RA"/>
    <property type="gene ID" value="nRc.2.0.1.g23779"/>
</dbReference>
<organism evidence="16 17">
    <name type="scientific">Romanomermis culicivorax</name>
    <name type="common">Nematode worm</name>
    <dbReference type="NCBI Taxonomy" id="13658"/>
    <lineage>
        <taxon>Eukaryota</taxon>
        <taxon>Metazoa</taxon>
        <taxon>Ecdysozoa</taxon>
        <taxon>Nematoda</taxon>
        <taxon>Enoplea</taxon>
        <taxon>Dorylaimia</taxon>
        <taxon>Mermithida</taxon>
        <taxon>Mermithoidea</taxon>
        <taxon>Mermithidae</taxon>
        <taxon>Romanomermis</taxon>
    </lineage>
</organism>
<feature type="region of interest" description="Disordered" evidence="11">
    <location>
        <begin position="1003"/>
        <end position="1034"/>
    </location>
</feature>
<evidence type="ECO:0000259" key="14">
    <source>
        <dbReference type="PROSITE" id="PS50227"/>
    </source>
</evidence>
<feature type="transmembrane region" description="Helical" evidence="12">
    <location>
        <begin position="499"/>
        <end position="518"/>
    </location>
</feature>
<keyword evidence="10" id="KW-0807">Transducer</keyword>
<dbReference type="InterPro" id="IPR046338">
    <property type="entry name" value="GAIN_dom_sf"/>
</dbReference>
<evidence type="ECO:0000256" key="12">
    <source>
        <dbReference type="SAM" id="Phobius"/>
    </source>
</evidence>
<evidence type="ECO:0000256" key="6">
    <source>
        <dbReference type="ARBA" id="ARBA00023040"/>
    </source>
</evidence>
<dbReference type="InterPro" id="IPR000832">
    <property type="entry name" value="GPCR_2_secretin-like"/>
</dbReference>